<dbReference type="Pfam" id="PF00440">
    <property type="entry name" value="TetR_N"/>
    <property type="match status" value="1"/>
</dbReference>
<feature type="DNA-binding region" description="H-T-H motif" evidence="5">
    <location>
        <begin position="36"/>
        <end position="55"/>
    </location>
</feature>
<dbReference type="InterPro" id="IPR003012">
    <property type="entry name" value="Tet_transcr_reg_TetR"/>
</dbReference>
<dbReference type="SUPFAM" id="SSF46689">
    <property type="entry name" value="Homeodomain-like"/>
    <property type="match status" value="1"/>
</dbReference>
<evidence type="ECO:0000259" key="6">
    <source>
        <dbReference type="PROSITE" id="PS50977"/>
    </source>
</evidence>
<accession>A0ABU0EPV8</accession>
<evidence type="ECO:0000313" key="8">
    <source>
        <dbReference type="Proteomes" id="UP001229651"/>
    </source>
</evidence>
<protein>
    <submittedName>
        <fullName evidence="7">AcrR family transcriptional regulator</fullName>
    </submittedName>
</protein>
<proteinExistence type="predicted"/>
<dbReference type="Pfam" id="PF02909">
    <property type="entry name" value="TetR_C_1"/>
    <property type="match status" value="1"/>
</dbReference>
<reference evidence="7 8" key="1">
    <citation type="submission" date="2023-07" db="EMBL/GenBank/DDBJ databases">
        <title>Sequencing the genomes of 1000 actinobacteria strains.</title>
        <authorList>
            <person name="Klenk H.-P."/>
        </authorList>
    </citation>
    <scope>NUCLEOTIDE SEQUENCE [LARGE SCALE GENOMIC DNA]</scope>
    <source>
        <strain evidence="7 8">DSM 45805</strain>
    </source>
</reference>
<keyword evidence="1" id="KW-0678">Repressor</keyword>
<sequence>MMYAVNAMPRPRSLTTDQIAAAALAVLDRDGLDALSMRTVAKELGVGTMSLYRYVSDRDQLEGLVVDLVLRAIDLSVPIGSAGERLTALADRVRTAVSHHPAVVPLLLIHRHRAPSSTRWGEAMLTVLTEAGITGEQRVIAFRAILGYVFGALQVEHFGALSGPGTAALAELPREEFPVLSETAAQARSIPPEVEFRRGFDLLLRGLGL</sequence>
<dbReference type="PANTHER" id="PTHR30055:SF151">
    <property type="entry name" value="TRANSCRIPTIONAL REGULATORY PROTEIN"/>
    <property type="match status" value="1"/>
</dbReference>
<keyword evidence="8" id="KW-1185">Reference proteome</keyword>
<dbReference type="PROSITE" id="PS50977">
    <property type="entry name" value="HTH_TETR_2"/>
    <property type="match status" value="1"/>
</dbReference>
<organism evidence="7 8">
    <name type="scientific">Amycolatopsis thermophila</name>
    <dbReference type="NCBI Taxonomy" id="206084"/>
    <lineage>
        <taxon>Bacteria</taxon>
        <taxon>Bacillati</taxon>
        <taxon>Actinomycetota</taxon>
        <taxon>Actinomycetes</taxon>
        <taxon>Pseudonocardiales</taxon>
        <taxon>Pseudonocardiaceae</taxon>
        <taxon>Amycolatopsis</taxon>
    </lineage>
</organism>
<keyword evidence="3 5" id="KW-0238">DNA-binding</keyword>
<comment type="caution">
    <text evidence="7">The sequence shown here is derived from an EMBL/GenBank/DDBJ whole genome shotgun (WGS) entry which is preliminary data.</text>
</comment>
<feature type="domain" description="HTH tetR-type" evidence="6">
    <location>
        <begin position="13"/>
        <end position="73"/>
    </location>
</feature>
<evidence type="ECO:0000256" key="1">
    <source>
        <dbReference type="ARBA" id="ARBA00022491"/>
    </source>
</evidence>
<dbReference type="InterPro" id="IPR050109">
    <property type="entry name" value="HTH-type_TetR-like_transc_reg"/>
</dbReference>
<dbReference type="InterPro" id="IPR004111">
    <property type="entry name" value="Repressor_TetR_C"/>
</dbReference>
<dbReference type="PANTHER" id="PTHR30055">
    <property type="entry name" value="HTH-TYPE TRANSCRIPTIONAL REGULATOR RUTR"/>
    <property type="match status" value="1"/>
</dbReference>
<dbReference type="InterPro" id="IPR009057">
    <property type="entry name" value="Homeodomain-like_sf"/>
</dbReference>
<dbReference type="PRINTS" id="PR00400">
    <property type="entry name" value="TETREPRESSOR"/>
</dbReference>
<gene>
    <name evidence="7" type="ORF">FB470_001334</name>
</gene>
<evidence type="ECO:0000256" key="5">
    <source>
        <dbReference type="PROSITE-ProRule" id="PRU00335"/>
    </source>
</evidence>
<dbReference type="Proteomes" id="UP001229651">
    <property type="component" value="Unassembled WGS sequence"/>
</dbReference>
<evidence type="ECO:0000313" key="7">
    <source>
        <dbReference type="EMBL" id="MDQ0377340.1"/>
    </source>
</evidence>
<dbReference type="InterPro" id="IPR036271">
    <property type="entry name" value="Tet_transcr_reg_TetR-rel_C_sf"/>
</dbReference>
<dbReference type="RefSeq" id="WP_306989596.1">
    <property type="nucleotide sequence ID" value="NZ_JAUSUT010000001.1"/>
</dbReference>
<evidence type="ECO:0000256" key="4">
    <source>
        <dbReference type="ARBA" id="ARBA00023163"/>
    </source>
</evidence>
<dbReference type="Gene3D" id="1.10.357.10">
    <property type="entry name" value="Tetracycline Repressor, domain 2"/>
    <property type="match status" value="1"/>
</dbReference>
<keyword evidence="4" id="KW-0804">Transcription</keyword>
<dbReference type="InterPro" id="IPR001647">
    <property type="entry name" value="HTH_TetR"/>
</dbReference>
<evidence type="ECO:0000256" key="2">
    <source>
        <dbReference type="ARBA" id="ARBA00023015"/>
    </source>
</evidence>
<keyword evidence="2" id="KW-0805">Transcription regulation</keyword>
<dbReference type="EMBL" id="JAUSUT010000001">
    <property type="protein sequence ID" value="MDQ0377340.1"/>
    <property type="molecule type" value="Genomic_DNA"/>
</dbReference>
<evidence type="ECO:0000256" key="3">
    <source>
        <dbReference type="ARBA" id="ARBA00023125"/>
    </source>
</evidence>
<dbReference type="SUPFAM" id="SSF48498">
    <property type="entry name" value="Tetracyclin repressor-like, C-terminal domain"/>
    <property type="match status" value="1"/>
</dbReference>
<name>A0ABU0EPV8_9PSEU</name>